<dbReference type="AlphaFoldDB" id="A0A829H950"/>
<accession>A0A829H950</accession>
<protein>
    <submittedName>
        <fullName evidence="1">Phage-related portal protein</fullName>
    </submittedName>
</protein>
<gene>
    <name evidence="1" type="ORF">Lpp41_04713</name>
</gene>
<dbReference type="InterPro" id="IPR006944">
    <property type="entry name" value="Phage/GTA_portal"/>
</dbReference>
<sequence>MSIWNPYERMQKRSMTIPSTNMSSFIIQNGKILPNNLVDASTALHNSDLYSVVNLLSSDIASAEFDVPVPFDKVINNPNNLISPFNFWQSAVVQMLLTGNAYIAITRDSNNVPTHLEMAPAQQVVVTLADSSADISYAVNWGDERGTINYPSENMLHFRLLASGSNGQQYIGISPLESIASQVNIQDYANKLTLSTIKNAINPSTVIKVSEGALSPEEKEATRKAFENANTGDNAGRPMVLDQLYDVQNLAINADVSKFLSSNDWSKTQIGKVFGVPDSYLNGQGDQQSSLDMTKSLYSNTLRRYVKPIESEMGAKFGVPVNIDESQAVDADNDLLISQIQKLLSGTTPAITTVQAQQMLIKRGVING</sequence>
<dbReference type="InterPro" id="IPR006427">
    <property type="entry name" value="Portal_HK97"/>
</dbReference>
<reference evidence="1 2" key="1">
    <citation type="journal article" date="2013" name="PLoS ONE">
        <title>Lactobacillus paracasei comparative genomics: towards species pan-genome definition and exploitation of diversity.</title>
        <authorList>
            <person name="Smokvina T."/>
            <person name="Wels M."/>
            <person name="Polka J."/>
            <person name="Chervaux C."/>
            <person name="Brisse S."/>
            <person name="Boekhorst J."/>
            <person name="van Hylckama Vlieg J.E."/>
            <person name="Siezen R.J."/>
        </authorList>
    </citation>
    <scope>NUCLEOTIDE SEQUENCE [LARGE SCALE GENOMIC DNA]</scope>
    <source>
        <strain evidence="1 2">Lpp41</strain>
    </source>
</reference>
<dbReference type="NCBIfam" id="TIGR01537">
    <property type="entry name" value="portal_HK97"/>
    <property type="match status" value="1"/>
</dbReference>
<name>A0A829H950_LACPA</name>
<evidence type="ECO:0000313" key="2">
    <source>
        <dbReference type="Proteomes" id="UP000014244"/>
    </source>
</evidence>
<dbReference type="Pfam" id="PF04860">
    <property type="entry name" value="Phage_portal"/>
    <property type="match status" value="1"/>
</dbReference>
<organism evidence="1 2">
    <name type="scientific">Lacticaseibacillus paracasei subsp. paracasei Lpp41</name>
    <dbReference type="NCBI Taxonomy" id="1256208"/>
    <lineage>
        <taxon>Bacteria</taxon>
        <taxon>Bacillati</taxon>
        <taxon>Bacillota</taxon>
        <taxon>Bacilli</taxon>
        <taxon>Lactobacillales</taxon>
        <taxon>Lactobacillaceae</taxon>
        <taxon>Lacticaseibacillus</taxon>
    </lineage>
</organism>
<evidence type="ECO:0000313" key="1">
    <source>
        <dbReference type="EMBL" id="EPC74181.1"/>
    </source>
</evidence>
<comment type="caution">
    <text evidence="1">The sequence shown here is derived from an EMBL/GenBank/DDBJ whole genome shotgun (WGS) entry which is preliminary data.</text>
</comment>
<proteinExistence type="predicted"/>
<dbReference type="Proteomes" id="UP000014244">
    <property type="component" value="Unassembled WGS sequence"/>
</dbReference>
<dbReference type="EMBL" id="ANKE01000237">
    <property type="protein sequence ID" value="EPC74181.1"/>
    <property type="molecule type" value="Genomic_DNA"/>
</dbReference>